<evidence type="ECO:0000313" key="2">
    <source>
        <dbReference type="Proteomes" id="UP001575181"/>
    </source>
</evidence>
<reference evidence="1 2" key="1">
    <citation type="submission" date="2024-08" db="EMBL/GenBank/DDBJ databases">
        <title>Whole-genome sequencing of halo(alkali)philic microorganisms from hypersaline lakes.</title>
        <authorList>
            <person name="Sorokin D.Y."/>
            <person name="Merkel A.Y."/>
            <person name="Messina E."/>
            <person name="Yakimov M."/>
        </authorList>
    </citation>
    <scope>NUCLEOTIDE SEQUENCE [LARGE SCALE GENOMIC DNA]</scope>
    <source>
        <strain evidence="1 2">Cl-TMA</strain>
    </source>
</reference>
<evidence type="ECO:0008006" key="3">
    <source>
        <dbReference type="Google" id="ProtNLM"/>
    </source>
</evidence>
<dbReference type="Proteomes" id="UP001575181">
    <property type="component" value="Unassembled WGS sequence"/>
</dbReference>
<organism evidence="1 2">
    <name type="scientific">Thiohalorhabdus methylotrophus</name>
    <dbReference type="NCBI Taxonomy" id="3242694"/>
    <lineage>
        <taxon>Bacteria</taxon>
        <taxon>Pseudomonadati</taxon>
        <taxon>Pseudomonadota</taxon>
        <taxon>Gammaproteobacteria</taxon>
        <taxon>Thiohalorhabdales</taxon>
        <taxon>Thiohalorhabdaceae</taxon>
        <taxon>Thiohalorhabdus</taxon>
    </lineage>
</organism>
<protein>
    <recommendedName>
        <fullName evidence="3">Transposase</fullName>
    </recommendedName>
</protein>
<accession>A0ABV4U091</accession>
<comment type="caution">
    <text evidence="1">The sequence shown here is derived from an EMBL/GenBank/DDBJ whole genome shotgun (WGS) entry which is preliminary data.</text>
</comment>
<keyword evidence="2" id="KW-1185">Reference proteome</keyword>
<dbReference type="RefSeq" id="WP_373657381.1">
    <property type="nucleotide sequence ID" value="NZ_JBGUAW010000020.1"/>
</dbReference>
<gene>
    <name evidence="1" type="ORF">ACERLL_17465</name>
</gene>
<proteinExistence type="predicted"/>
<dbReference type="EMBL" id="JBGUAW010000020">
    <property type="protein sequence ID" value="MFA9462592.1"/>
    <property type="molecule type" value="Genomic_DNA"/>
</dbReference>
<name>A0ABV4U091_9GAMM</name>
<evidence type="ECO:0000313" key="1">
    <source>
        <dbReference type="EMBL" id="MFA9462592.1"/>
    </source>
</evidence>
<sequence>MRVFVHHPPPRESLSDPARNGDRIDALAIPVELIKGVSNAADWSPAQPAELKQILRYLYTPWKIRLDLNHHPYQSLI</sequence>